<organism evidence="3 5">
    <name type="scientific">Holdemania massiliensis</name>
    <dbReference type="NCBI Taxonomy" id="1468449"/>
    <lineage>
        <taxon>Bacteria</taxon>
        <taxon>Bacillati</taxon>
        <taxon>Bacillota</taxon>
        <taxon>Erysipelotrichia</taxon>
        <taxon>Erysipelotrichales</taxon>
        <taxon>Erysipelotrichaceae</taxon>
        <taxon>Holdemania</taxon>
    </lineage>
</organism>
<keyword evidence="6" id="KW-1185">Reference proteome</keyword>
<evidence type="ECO:0000313" key="5">
    <source>
        <dbReference type="Proteomes" id="UP000433575"/>
    </source>
</evidence>
<dbReference type="PANTHER" id="PTHR48090">
    <property type="entry name" value="UNDECAPRENYL-PHOSPHATE 4-DEOXY-4-FORMAMIDO-L-ARABINOSE TRANSFERASE-RELATED"/>
    <property type="match status" value="1"/>
</dbReference>
<dbReference type="OrthoDB" id="9810303at2"/>
<evidence type="ECO:0000256" key="1">
    <source>
        <dbReference type="SAM" id="Phobius"/>
    </source>
</evidence>
<dbReference type="PANTHER" id="PTHR48090:SF7">
    <property type="entry name" value="RFBJ PROTEIN"/>
    <property type="match status" value="1"/>
</dbReference>
<dbReference type="InterPro" id="IPR029044">
    <property type="entry name" value="Nucleotide-diphossugar_trans"/>
</dbReference>
<dbReference type="EMBL" id="WKPJ01000013">
    <property type="protein sequence ID" value="MSA89624.1"/>
    <property type="molecule type" value="Genomic_DNA"/>
</dbReference>
<accession>A0A6N7S6W4</accession>
<evidence type="ECO:0000313" key="4">
    <source>
        <dbReference type="EMBL" id="MSC33379.1"/>
    </source>
</evidence>
<evidence type="ECO:0000259" key="2">
    <source>
        <dbReference type="Pfam" id="PF00535"/>
    </source>
</evidence>
<reference evidence="5 6" key="1">
    <citation type="journal article" date="2019" name="Nat. Med.">
        <title>A library of human gut bacterial isolates paired with longitudinal multiomics data enables mechanistic microbiome research.</title>
        <authorList>
            <person name="Poyet M."/>
            <person name="Groussin M."/>
            <person name="Gibbons S.M."/>
            <person name="Avila-Pacheco J."/>
            <person name="Jiang X."/>
            <person name="Kearney S.M."/>
            <person name="Perrotta A.R."/>
            <person name="Berdy B."/>
            <person name="Zhao S."/>
            <person name="Lieberman T.D."/>
            <person name="Swanson P.K."/>
            <person name="Smith M."/>
            <person name="Roesemann S."/>
            <person name="Alexander J.E."/>
            <person name="Rich S.A."/>
            <person name="Livny J."/>
            <person name="Vlamakis H."/>
            <person name="Clish C."/>
            <person name="Bullock K."/>
            <person name="Deik A."/>
            <person name="Scott J."/>
            <person name="Pierce K.A."/>
            <person name="Xavier R.J."/>
            <person name="Alm E.J."/>
        </authorList>
    </citation>
    <scope>NUCLEOTIDE SEQUENCE [LARGE SCALE GENOMIC DNA]</scope>
    <source>
        <strain evidence="3 5">BIOML-A4</strain>
        <strain evidence="4 6">BIOML-A5</strain>
    </source>
</reference>
<evidence type="ECO:0000313" key="6">
    <source>
        <dbReference type="Proteomes" id="UP000480929"/>
    </source>
</evidence>
<keyword evidence="1" id="KW-0472">Membrane</keyword>
<dbReference type="Proteomes" id="UP000480929">
    <property type="component" value="Unassembled WGS sequence"/>
</dbReference>
<evidence type="ECO:0000313" key="3">
    <source>
        <dbReference type="EMBL" id="MSA89624.1"/>
    </source>
</evidence>
<dbReference type="InterPro" id="IPR001173">
    <property type="entry name" value="Glyco_trans_2-like"/>
</dbReference>
<feature type="transmembrane region" description="Helical" evidence="1">
    <location>
        <begin position="229"/>
        <end position="251"/>
    </location>
</feature>
<sequence>MNKLAVLVPCYNEELTVSKVVKDFKRELPNADIYVYDNNSKDKTVELAKAAGAIVRKEAKQGKGNVVRTMFKEIDADVYILVDGDDTYPAEEVKKLIQPVLDREADMVIGDRLSNGTYFAENKRGFHGFGNNLVKNLINWLFKSDIRDIMTGYRVYSRRFVKNMPIMSAGFQIETEMTIFSLVYRMKIVEVPITYRDRPEGSESKLNTLSDGFKVLMTLFDLFKNYRPMLFFSGMCSLFLLLGIIVGIPVIVEFIKTAYITKVPSAVLAAALFVIAFLLFLVGVILDSIKNQSCILFENQLNQFEYHEAEKNRGIRE</sequence>
<comment type="caution">
    <text evidence="3">The sequence shown here is derived from an EMBL/GenBank/DDBJ whole genome shotgun (WGS) entry which is preliminary data.</text>
</comment>
<dbReference type="Proteomes" id="UP000433575">
    <property type="component" value="Unassembled WGS sequence"/>
</dbReference>
<dbReference type="Pfam" id="PF00535">
    <property type="entry name" value="Glycos_transf_2"/>
    <property type="match status" value="1"/>
</dbReference>
<feature type="domain" description="Glycosyltransferase 2-like" evidence="2">
    <location>
        <begin position="6"/>
        <end position="161"/>
    </location>
</feature>
<dbReference type="GO" id="GO:0016740">
    <property type="term" value="F:transferase activity"/>
    <property type="evidence" value="ECO:0007669"/>
    <property type="project" value="UniProtKB-KW"/>
</dbReference>
<dbReference type="Gene3D" id="3.90.550.10">
    <property type="entry name" value="Spore Coat Polysaccharide Biosynthesis Protein SpsA, Chain A"/>
    <property type="match status" value="1"/>
</dbReference>
<dbReference type="AlphaFoldDB" id="A0A6N7S6W4"/>
<gene>
    <name evidence="4" type="ORF">GKD88_09630</name>
    <name evidence="3" type="ORF">GKE08_09830</name>
</gene>
<name>A0A6N7S6W4_9FIRM</name>
<feature type="transmembrane region" description="Helical" evidence="1">
    <location>
        <begin position="263"/>
        <end position="286"/>
    </location>
</feature>
<proteinExistence type="predicted"/>
<dbReference type="InterPro" id="IPR050256">
    <property type="entry name" value="Glycosyltransferase_2"/>
</dbReference>
<keyword evidence="1" id="KW-0812">Transmembrane</keyword>
<keyword evidence="3" id="KW-0808">Transferase</keyword>
<keyword evidence="1" id="KW-1133">Transmembrane helix</keyword>
<dbReference type="SUPFAM" id="SSF53448">
    <property type="entry name" value="Nucleotide-diphospho-sugar transferases"/>
    <property type="match status" value="1"/>
</dbReference>
<dbReference type="EMBL" id="WKPI01000015">
    <property type="protein sequence ID" value="MSC33379.1"/>
    <property type="molecule type" value="Genomic_DNA"/>
</dbReference>
<dbReference type="CDD" id="cd04179">
    <property type="entry name" value="DPM_DPG-synthase_like"/>
    <property type="match status" value="1"/>
</dbReference>
<protein>
    <submittedName>
        <fullName evidence="3">Glycosyltransferase</fullName>
    </submittedName>
</protein>